<dbReference type="PANTHER" id="PTHR37936">
    <property type="entry name" value="TRANSPOSASE INSC FOR INSERTION ELEMENT IS2A-RELATED"/>
    <property type="match status" value="1"/>
</dbReference>
<reference evidence="1 2" key="1">
    <citation type="submission" date="2016-10" db="EMBL/GenBank/DDBJ databases">
        <authorList>
            <person name="de Groot N.N."/>
        </authorList>
    </citation>
    <scope>NUCLEOTIDE SEQUENCE [LARGE SCALE GENOMIC DNA]</scope>
    <source>
        <strain evidence="1 2">CGMCC 1.11030</strain>
    </source>
</reference>
<protein>
    <submittedName>
        <fullName evidence="1">Transposase</fullName>
    </submittedName>
</protein>
<dbReference type="Pfam" id="PF01527">
    <property type="entry name" value="HTH_Tnp_1"/>
    <property type="match status" value="1"/>
</dbReference>
<accession>A0A1I3QN10</accession>
<gene>
    <name evidence="1" type="ORF">SAMN05216258_1523</name>
</gene>
<dbReference type="NCBIfam" id="NF047595">
    <property type="entry name" value="IS66_ISRel24_TnpA"/>
    <property type="match status" value="1"/>
</dbReference>
<dbReference type="SUPFAM" id="SSF48295">
    <property type="entry name" value="TrpR-like"/>
    <property type="match status" value="1"/>
</dbReference>
<dbReference type="InterPro" id="IPR010921">
    <property type="entry name" value="Trp_repressor/repl_initiator"/>
</dbReference>
<organism evidence="1 2">
    <name type="scientific">Albimonas pacifica</name>
    <dbReference type="NCBI Taxonomy" id="1114924"/>
    <lineage>
        <taxon>Bacteria</taxon>
        <taxon>Pseudomonadati</taxon>
        <taxon>Pseudomonadota</taxon>
        <taxon>Alphaproteobacteria</taxon>
        <taxon>Rhodobacterales</taxon>
        <taxon>Paracoccaceae</taxon>
        <taxon>Albimonas</taxon>
    </lineage>
</organism>
<dbReference type="STRING" id="1114924.SAMN05216258_1523"/>
<dbReference type="PANTHER" id="PTHR37936:SF3">
    <property type="entry name" value="TRANSPOSASE INSC FOR INSERTION ELEMENT IS2A-RELATED"/>
    <property type="match status" value="1"/>
</dbReference>
<proteinExistence type="predicted"/>
<dbReference type="OrthoDB" id="9800877at2"/>
<sequence length="137" mass="14760">MEDFSTIDATNAGTPRRLEVLSGESRRRTYTDALKARLVAETLQPGVCAADLARRHGLHPQQIYTWRRQARRGQLVLQAEDAPMFVPALASEPPMKATVGAAPGEMVIEFGGFRVRIGAEVAPEHAAALAAALKAQA</sequence>
<dbReference type="EMBL" id="FOQH01000052">
    <property type="protein sequence ID" value="SFJ35215.1"/>
    <property type="molecule type" value="Genomic_DNA"/>
</dbReference>
<dbReference type="GO" id="GO:0004803">
    <property type="term" value="F:transposase activity"/>
    <property type="evidence" value="ECO:0007669"/>
    <property type="project" value="InterPro"/>
</dbReference>
<dbReference type="AlphaFoldDB" id="A0A1I3QN10"/>
<keyword evidence="2" id="KW-1185">Reference proteome</keyword>
<name>A0A1I3QN10_9RHOB</name>
<dbReference type="RefSeq" id="WP_092866602.1">
    <property type="nucleotide sequence ID" value="NZ_FOQH01000052.1"/>
</dbReference>
<evidence type="ECO:0000313" key="2">
    <source>
        <dbReference type="Proteomes" id="UP000199377"/>
    </source>
</evidence>
<evidence type="ECO:0000313" key="1">
    <source>
        <dbReference type="EMBL" id="SFJ35215.1"/>
    </source>
</evidence>
<dbReference type="InterPro" id="IPR002514">
    <property type="entry name" value="Transposase_8"/>
</dbReference>
<dbReference type="GO" id="GO:0043565">
    <property type="term" value="F:sequence-specific DNA binding"/>
    <property type="evidence" value="ECO:0007669"/>
    <property type="project" value="InterPro"/>
</dbReference>
<dbReference type="GO" id="GO:0006313">
    <property type="term" value="P:DNA transposition"/>
    <property type="evidence" value="ECO:0007669"/>
    <property type="project" value="InterPro"/>
</dbReference>
<dbReference type="Proteomes" id="UP000199377">
    <property type="component" value="Unassembled WGS sequence"/>
</dbReference>